<evidence type="ECO:0000256" key="4">
    <source>
        <dbReference type="ARBA" id="ARBA00022729"/>
    </source>
</evidence>
<accession>A0A388LLM8</accession>
<name>A0A388LLM8_CHABU</name>
<dbReference type="AlphaFoldDB" id="A0A388LLM8"/>
<dbReference type="STRING" id="69332.A0A388LLM8"/>
<evidence type="ECO:0000256" key="3">
    <source>
        <dbReference type="ARBA" id="ARBA00022525"/>
    </source>
</evidence>
<dbReference type="Pfam" id="PF13883">
    <property type="entry name" value="CREG_beta-barrel"/>
    <property type="match status" value="1"/>
</dbReference>
<dbReference type="GO" id="GO:0005576">
    <property type="term" value="C:extracellular region"/>
    <property type="evidence" value="ECO:0007669"/>
    <property type="project" value="UniProtKB-SubCell"/>
</dbReference>
<dbReference type="SUPFAM" id="SSF50475">
    <property type="entry name" value="FMN-binding split barrel"/>
    <property type="match status" value="1"/>
</dbReference>
<dbReference type="Gene3D" id="2.30.110.10">
    <property type="entry name" value="Electron Transport, Fmn-binding Protein, Chain A"/>
    <property type="match status" value="1"/>
</dbReference>
<protein>
    <recommendedName>
        <fullName evidence="7">CREG-like beta-barrel domain-containing protein</fullName>
    </recommendedName>
</protein>
<organism evidence="8 9">
    <name type="scientific">Chara braunii</name>
    <name type="common">Braun's stonewort</name>
    <dbReference type="NCBI Taxonomy" id="69332"/>
    <lineage>
        <taxon>Eukaryota</taxon>
        <taxon>Viridiplantae</taxon>
        <taxon>Streptophyta</taxon>
        <taxon>Charophyceae</taxon>
        <taxon>Charales</taxon>
        <taxon>Characeae</taxon>
        <taxon>Chara</taxon>
    </lineage>
</organism>
<dbReference type="OrthoDB" id="46836at2759"/>
<comment type="subcellular location">
    <subcellularLocation>
        <location evidence="1">Secreted</location>
    </subcellularLocation>
</comment>
<comment type="similarity">
    <text evidence="2">Belongs to the CREG family.</text>
</comment>
<dbReference type="PANTHER" id="PTHR13343">
    <property type="entry name" value="CREG1 PROTEIN"/>
    <property type="match status" value="1"/>
</dbReference>
<keyword evidence="4 6" id="KW-0732">Signal</keyword>
<evidence type="ECO:0000256" key="5">
    <source>
        <dbReference type="ARBA" id="ARBA00023180"/>
    </source>
</evidence>
<evidence type="ECO:0000256" key="1">
    <source>
        <dbReference type="ARBA" id="ARBA00004613"/>
    </source>
</evidence>
<evidence type="ECO:0000259" key="7">
    <source>
        <dbReference type="Pfam" id="PF13883"/>
    </source>
</evidence>
<feature type="chain" id="PRO_5017437213" description="CREG-like beta-barrel domain-containing protein" evidence="6">
    <location>
        <begin position="21"/>
        <end position="219"/>
    </location>
</feature>
<dbReference type="GO" id="GO:0005737">
    <property type="term" value="C:cytoplasm"/>
    <property type="evidence" value="ECO:0007669"/>
    <property type="project" value="UniProtKB-ARBA"/>
</dbReference>
<evidence type="ECO:0000256" key="2">
    <source>
        <dbReference type="ARBA" id="ARBA00009230"/>
    </source>
</evidence>
<dbReference type="FunFam" id="2.30.110.10:FF:000004">
    <property type="entry name" value="Cellular repressor of E1A-stimulated genes 1"/>
    <property type="match status" value="1"/>
</dbReference>
<comment type="caution">
    <text evidence="8">The sequence shown here is derived from an EMBL/GenBank/DDBJ whole genome shotgun (WGS) entry which is preliminary data.</text>
</comment>
<keyword evidence="5" id="KW-0325">Glycoprotein</keyword>
<dbReference type="PANTHER" id="PTHR13343:SF17">
    <property type="entry name" value="CELLULAR REPRESSOR OF E1A-STIMULATED GENES, ISOFORM A"/>
    <property type="match status" value="1"/>
</dbReference>
<gene>
    <name evidence="8" type="ORF">CBR_g36833</name>
</gene>
<keyword evidence="9" id="KW-1185">Reference proteome</keyword>
<feature type="signal peptide" evidence="6">
    <location>
        <begin position="1"/>
        <end position="20"/>
    </location>
</feature>
<sequence>MERSTMVVLVMMGLMMMAMGLSPMNSLPPILSRSRRPPRKQHARMARWLISQASWGTLSTTSLHLNGTAFGNIASFSDGPSHNSTGVPYFYLTEMDFTLQDVKADPRCSLTVTEASLKYGHCRGIDVEDPVCVRVVLSGKLAKVGDEEVTFAEDALFHKHPEMRWWPKAHNFSTYKLAVENIFLLDFFGPPAQPSVEEYFAAAAAAATSVDELGAVEEQ</sequence>
<feature type="domain" description="CREG-like beta-barrel" evidence="7">
    <location>
        <begin position="37"/>
        <end position="200"/>
    </location>
</feature>
<keyword evidence="3" id="KW-0964">Secreted</keyword>
<dbReference type="OMA" id="KWISMEL"/>
<evidence type="ECO:0000313" key="8">
    <source>
        <dbReference type="EMBL" id="GBG83219.1"/>
    </source>
</evidence>
<proteinExistence type="inferred from homology"/>
<dbReference type="Gramene" id="GBG83219">
    <property type="protein sequence ID" value="GBG83219"/>
    <property type="gene ID" value="CBR_g36833"/>
</dbReference>
<evidence type="ECO:0000256" key="6">
    <source>
        <dbReference type="SAM" id="SignalP"/>
    </source>
</evidence>
<reference evidence="8 9" key="1">
    <citation type="journal article" date="2018" name="Cell">
        <title>The Chara Genome: Secondary Complexity and Implications for Plant Terrestrialization.</title>
        <authorList>
            <person name="Nishiyama T."/>
            <person name="Sakayama H."/>
            <person name="Vries J.D."/>
            <person name="Buschmann H."/>
            <person name="Saint-Marcoux D."/>
            <person name="Ullrich K.K."/>
            <person name="Haas F.B."/>
            <person name="Vanderstraeten L."/>
            <person name="Becker D."/>
            <person name="Lang D."/>
            <person name="Vosolsobe S."/>
            <person name="Rombauts S."/>
            <person name="Wilhelmsson P.K.I."/>
            <person name="Janitza P."/>
            <person name="Kern R."/>
            <person name="Heyl A."/>
            <person name="Rumpler F."/>
            <person name="Villalobos L.I.A.C."/>
            <person name="Clay J.M."/>
            <person name="Skokan R."/>
            <person name="Toyoda A."/>
            <person name="Suzuki Y."/>
            <person name="Kagoshima H."/>
            <person name="Schijlen E."/>
            <person name="Tajeshwar N."/>
            <person name="Catarino B."/>
            <person name="Hetherington A.J."/>
            <person name="Saltykova A."/>
            <person name="Bonnot C."/>
            <person name="Breuninger H."/>
            <person name="Symeonidi A."/>
            <person name="Radhakrishnan G.V."/>
            <person name="Van Nieuwerburgh F."/>
            <person name="Deforce D."/>
            <person name="Chang C."/>
            <person name="Karol K.G."/>
            <person name="Hedrich R."/>
            <person name="Ulvskov P."/>
            <person name="Glockner G."/>
            <person name="Delwiche C.F."/>
            <person name="Petrasek J."/>
            <person name="Van de Peer Y."/>
            <person name="Friml J."/>
            <person name="Beilby M."/>
            <person name="Dolan L."/>
            <person name="Kohara Y."/>
            <person name="Sugano S."/>
            <person name="Fujiyama A."/>
            <person name="Delaux P.-M."/>
            <person name="Quint M."/>
            <person name="TheiBen G."/>
            <person name="Hagemann M."/>
            <person name="Harholt J."/>
            <person name="Dunand C."/>
            <person name="Zachgo S."/>
            <person name="Langdale J."/>
            <person name="Maumus F."/>
            <person name="Straeten D.V.D."/>
            <person name="Gould S.B."/>
            <person name="Rensing S.A."/>
        </authorList>
    </citation>
    <scope>NUCLEOTIDE SEQUENCE [LARGE SCALE GENOMIC DNA]</scope>
    <source>
        <strain evidence="8 9">S276</strain>
    </source>
</reference>
<dbReference type="Proteomes" id="UP000265515">
    <property type="component" value="Unassembled WGS sequence"/>
</dbReference>
<evidence type="ECO:0000313" key="9">
    <source>
        <dbReference type="Proteomes" id="UP000265515"/>
    </source>
</evidence>
<dbReference type="InterPro" id="IPR012349">
    <property type="entry name" value="Split_barrel_FMN-bd"/>
</dbReference>
<dbReference type="EMBL" id="BFEA01000432">
    <property type="protein sequence ID" value="GBG83219.1"/>
    <property type="molecule type" value="Genomic_DNA"/>
</dbReference>
<dbReference type="GO" id="GO:0012505">
    <property type="term" value="C:endomembrane system"/>
    <property type="evidence" value="ECO:0007669"/>
    <property type="project" value="UniProtKB-ARBA"/>
</dbReference>
<dbReference type="InterPro" id="IPR055343">
    <property type="entry name" value="CREG_beta-barrel"/>
</dbReference>